<proteinExistence type="predicted"/>
<dbReference type="EMBL" id="CALNXK010000189">
    <property type="protein sequence ID" value="CAH3174273.1"/>
    <property type="molecule type" value="Genomic_DNA"/>
</dbReference>
<dbReference type="Proteomes" id="UP001159405">
    <property type="component" value="Unassembled WGS sequence"/>
</dbReference>
<accession>A0ABN8R4F8</accession>
<comment type="caution">
    <text evidence="1">The sequence shown here is derived from an EMBL/GenBank/DDBJ whole genome shotgun (WGS) entry which is preliminary data.</text>
</comment>
<evidence type="ECO:0000313" key="1">
    <source>
        <dbReference type="EMBL" id="CAH3174273.1"/>
    </source>
</evidence>
<sequence>MAWNSPKRVNFTSFECNGRKAQITNHVWSGSRENPSPSFAKSDTTNLVTREESKSCLNENSRGLVRISATGFAHCRRGITNLGFSNEECEFIASRQRATNYLFYLYNDRGQPVSRNETRKSSRYLKSSPESSWRVKSAPVETVTKVLIGDNRVCTSALTRGKARVGRKASFRSASFAQRLNQKTMDESPGTIIVRSLNQHLSPSERLERYLIRLQREGYLTSARKDRRKNFDTQLGTELTHKGVMSLRSKFLPHPPVYLFQKGQ</sequence>
<gene>
    <name evidence="1" type="ORF">PLOB_00014712</name>
</gene>
<organism evidence="1 2">
    <name type="scientific">Porites lobata</name>
    <dbReference type="NCBI Taxonomy" id="104759"/>
    <lineage>
        <taxon>Eukaryota</taxon>
        <taxon>Metazoa</taxon>
        <taxon>Cnidaria</taxon>
        <taxon>Anthozoa</taxon>
        <taxon>Hexacorallia</taxon>
        <taxon>Scleractinia</taxon>
        <taxon>Fungiina</taxon>
        <taxon>Poritidae</taxon>
        <taxon>Porites</taxon>
    </lineage>
</organism>
<name>A0ABN8R4F8_9CNID</name>
<keyword evidence="2" id="KW-1185">Reference proteome</keyword>
<evidence type="ECO:0000313" key="2">
    <source>
        <dbReference type="Proteomes" id="UP001159405"/>
    </source>
</evidence>
<protein>
    <submittedName>
        <fullName evidence="1">Uncharacterized protein</fullName>
    </submittedName>
</protein>
<reference evidence="1 2" key="1">
    <citation type="submission" date="2022-05" db="EMBL/GenBank/DDBJ databases">
        <authorList>
            <consortium name="Genoscope - CEA"/>
            <person name="William W."/>
        </authorList>
    </citation>
    <scope>NUCLEOTIDE SEQUENCE [LARGE SCALE GENOMIC DNA]</scope>
</reference>